<dbReference type="InterPro" id="IPR017927">
    <property type="entry name" value="FAD-bd_FR_type"/>
</dbReference>
<evidence type="ECO:0000313" key="2">
    <source>
        <dbReference type="EMBL" id="MFC4231261.1"/>
    </source>
</evidence>
<dbReference type="Pfam" id="PF00175">
    <property type="entry name" value="NAD_binding_1"/>
    <property type="match status" value="1"/>
</dbReference>
<feature type="domain" description="FAD-binding FR-type" evidence="1">
    <location>
        <begin position="3"/>
        <end position="108"/>
    </location>
</feature>
<dbReference type="RefSeq" id="WP_379012648.1">
    <property type="nucleotide sequence ID" value="NZ_JBHSDC010000003.1"/>
</dbReference>
<name>A0ABV8PVB4_9BACT</name>
<dbReference type="InterPro" id="IPR008333">
    <property type="entry name" value="Cbr1-like_FAD-bd_dom"/>
</dbReference>
<comment type="caution">
    <text evidence="2">The sequence shown here is derived from an EMBL/GenBank/DDBJ whole genome shotgun (WGS) entry which is preliminary data.</text>
</comment>
<dbReference type="InterPro" id="IPR039261">
    <property type="entry name" value="FNR_nucleotide-bd"/>
</dbReference>
<dbReference type="InterPro" id="IPR017938">
    <property type="entry name" value="Riboflavin_synthase-like_b-brl"/>
</dbReference>
<dbReference type="PANTHER" id="PTHR47354">
    <property type="entry name" value="NADH OXIDOREDUCTASE HCR"/>
    <property type="match status" value="1"/>
</dbReference>
<evidence type="ECO:0000313" key="3">
    <source>
        <dbReference type="Proteomes" id="UP001595906"/>
    </source>
</evidence>
<evidence type="ECO:0000259" key="1">
    <source>
        <dbReference type="PROSITE" id="PS51384"/>
    </source>
</evidence>
<dbReference type="InterPro" id="IPR050415">
    <property type="entry name" value="MRET"/>
</dbReference>
<proteinExistence type="predicted"/>
<dbReference type="Proteomes" id="UP001595906">
    <property type="component" value="Unassembled WGS sequence"/>
</dbReference>
<dbReference type="Gene3D" id="3.40.50.80">
    <property type="entry name" value="Nucleotide-binding domain of ferredoxin-NADP reductase (FNR) module"/>
    <property type="match status" value="1"/>
</dbReference>
<dbReference type="PANTHER" id="PTHR47354:SF5">
    <property type="entry name" value="PROTEIN RFBI"/>
    <property type="match status" value="1"/>
</dbReference>
<dbReference type="PRINTS" id="PR00410">
    <property type="entry name" value="PHEHYDRXLASE"/>
</dbReference>
<reference evidence="3" key="1">
    <citation type="journal article" date="2019" name="Int. J. Syst. Evol. Microbiol.">
        <title>The Global Catalogue of Microorganisms (GCM) 10K type strain sequencing project: providing services to taxonomists for standard genome sequencing and annotation.</title>
        <authorList>
            <consortium name="The Broad Institute Genomics Platform"/>
            <consortium name="The Broad Institute Genome Sequencing Center for Infectious Disease"/>
            <person name="Wu L."/>
            <person name="Ma J."/>
        </authorList>
    </citation>
    <scope>NUCLEOTIDE SEQUENCE [LARGE SCALE GENOMIC DNA]</scope>
    <source>
        <strain evidence="3">CECT 8010</strain>
    </source>
</reference>
<dbReference type="SUPFAM" id="SSF52343">
    <property type="entry name" value="Ferredoxin reductase-like, C-terminal NADP-linked domain"/>
    <property type="match status" value="1"/>
</dbReference>
<dbReference type="PROSITE" id="PS51384">
    <property type="entry name" value="FAD_FR"/>
    <property type="match status" value="1"/>
</dbReference>
<dbReference type="CDD" id="cd00322">
    <property type="entry name" value="FNR_like"/>
    <property type="match status" value="1"/>
</dbReference>
<dbReference type="InterPro" id="IPR001433">
    <property type="entry name" value="OxRdtase_FAD/NAD-bd"/>
</dbReference>
<dbReference type="SUPFAM" id="SSF63380">
    <property type="entry name" value="Riboflavin synthase domain-like"/>
    <property type="match status" value="1"/>
</dbReference>
<accession>A0ABV8PVB4</accession>
<dbReference type="Pfam" id="PF00970">
    <property type="entry name" value="FAD_binding_6"/>
    <property type="match status" value="1"/>
</dbReference>
<keyword evidence="3" id="KW-1185">Reference proteome</keyword>
<dbReference type="PRINTS" id="PR00371">
    <property type="entry name" value="FPNCR"/>
</dbReference>
<organism evidence="2 3">
    <name type="scientific">Parasediminibacterium paludis</name>
    <dbReference type="NCBI Taxonomy" id="908966"/>
    <lineage>
        <taxon>Bacteria</taxon>
        <taxon>Pseudomonadati</taxon>
        <taxon>Bacteroidota</taxon>
        <taxon>Chitinophagia</taxon>
        <taxon>Chitinophagales</taxon>
        <taxon>Chitinophagaceae</taxon>
        <taxon>Parasediminibacterium</taxon>
    </lineage>
</organism>
<dbReference type="InterPro" id="IPR001709">
    <property type="entry name" value="Flavoprot_Pyr_Nucl_cyt_Rdtase"/>
</dbReference>
<gene>
    <name evidence="2" type="ORF">ACFOW1_05125</name>
</gene>
<dbReference type="Gene3D" id="2.40.30.10">
    <property type="entry name" value="Translation factors"/>
    <property type="match status" value="1"/>
</dbReference>
<dbReference type="EMBL" id="JBHSDC010000003">
    <property type="protein sequence ID" value="MFC4231261.1"/>
    <property type="molecule type" value="Genomic_DNA"/>
</dbReference>
<sequence>MLEPWRKGIITKIEQATPTTRRFFITIPEMEIFDFKPGQFVTLDLPIHEQKNKRWRSYSIASAPNGTNTFELIIVLLPDGLGTTYLFKGADVGTEIMLRGPVGVFTMPSVLDKDLYLICTGTGIAPFRSMVHYIHKNKIPHKNIYLIFGCRTLLDALYKDEMITLAVNEPNFFYQPTFSKVTDVPNGFSRGYVHAVYEKIIQENNFTPANFYLCGWKEMIDEAREKIVQLGYEKKDIHFELYG</sequence>
<protein>
    <submittedName>
        <fullName evidence="2">Ferredoxin--NADP reductase</fullName>
    </submittedName>
</protein>